<keyword evidence="7" id="KW-0677">Repeat</keyword>
<reference evidence="16 17" key="1">
    <citation type="submission" date="2020-04" db="EMBL/GenBank/DDBJ databases">
        <title>Plant Genome Project.</title>
        <authorList>
            <person name="Zhang R.-G."/>
        </authorList>
    </citation>
    <scope>NUCLEOTIDE SEQUENCE [LARGE SCALE GENOMIC DNA]</scope>
    <source>
        <strain evidence="16">YNK0</strain>
        <tissue evidence="16">Leaf</tissue>
    </source>
</reference>
<dbReference type="InterPro" id="IPR051378">
    <property type="entry name" value="Cell2Cell_Antifungal"/>
</dbReference>
<keyword evidence="8" id="KW-0965">Cell junction</keyword>
<accession>A0A834Z537</accession>
<evidence type="ECO:0000256" key="4">
    <source>
        <dbReference type="ARBA" id="ARBA00022581"/>
    </source>
</evidence>
<evidence type="ECO:0000256" key="3">
    <source>
        <dbReference type="ARBA" id="ARBA00022475"/>
    </source>
</evidence>
<evidence type="ECO:0000256" key="5">
    <source>
        <dbReference type="ARBA" id="ARBA00022692"/>
    </source>
</evidence>
<keyword evidence="5" id="KW-0812">Transmembrane</keyword>
<keyword evidence="17" id="KW-1185">Reference proteome</keyword>
<dbReference type="Gene3D" id="3.30.430.20">
    <property type="entry name" value="Gnk2 domain, C-X8-C-X2-C motif"/>
    <property type="match status" value="2"/>
</dbReference>
<evidence type="ECO:0000256" key="12">
    <source>
        <dbReference type="ARBA" id="ARBA00024184"/>
    </source>
</evidence>
<evidence type="ECO:0000256" key="11">
    <source>
        <dbReference type="ARBA" id="ARBA00023157"/>
    </source>
</evidence>
<proteinExistence type="inferred from homology"/>
<feature type="chain" id="PRO_5032840813" description="Gnk2-homologous domain-containing protein" evidence="14">
    <location>
        <begin position="28"/>
        <end position="553"/>
    </location>
</feature>
<evidence type="ECO:0000313" key="17">
    <source>
        <dbReference type="Proteomes" id="UP000655225"/>
    </source>
</evidence>
<comment type="subcellular location">
    <subcellularLocation>
        <location evidence="12">Cell junction</location>
        <location evidence="12">Plasmodesma</location>
    </subcellularLocation>
    <subcellularLocation>
        <location evidence="1">Cell membrane</location>
        <topology evidence="1">Single-pass type I membrane protein</topology>
    </subcellularLocation>
</comment>
<evidence type="ECO:0000256" key="13">
    <source>
        <dbReference type="ARBA" id="ARBA00038393"/>
    </source>
</evidence>
<dbReference type="Pfam" id="PF01657">
    <property type="entry name" value="Stress-antifung"/>
    <property type="match status" value="2"/>
</dbReference>
<protein>
    <recommendedName>
        <fullName evidence="15">Gnk2-homologous domain-containing protein</fullName>
    </recommendedName>
</protein>
<evidence type="ECO:0000256" key="9">
    <source>
        <dbReference type="ARBA" id="ARBA00022989"/>
    </source>
</evidence>
<feature type="domain" description="Gnk2-homologous" evidence="15">
    <location>
        <begin position="135"/>
        <end position="235"/>
    </location>
</feature>
<dbReference type="PROSITE" id="PS51473">
    <property type="entry name" value="GNK2"/>
    <property type="match status" value="2"/>
</dbReference>
<keyword evidence="3" id="KW-1003">Cell membrane</keyword>
<evidence type="ECO:0000256" key="7">
    <source>
        <dbReference type="ARBA" id="ARBA00022737"/>
    </source>
</evidence>
<keyword evidence="11" id="KW-1015">Disulfide bond</keyword>
<evidence type="ECO:0000256" key="6">
    <source>
        <dbReference type="ARBA" id="ARBA00022729"/>
    </source>
</evidence>
<keyword evidence="9" id="KW-1133">Transmembrane helix</keyword>
<comment type="caution">
    <text evidence="16">The sequence shown here is derived from an EMBL/GenBank/DDBJ whole genome shotgun (WGS) entry which is preliminary data.</text>
</comment>
<dbReference type="PANTHER" id="PTHR32080">
    <property type="entry name" value="ANTIFUNGAL PROTEIN GINKBILOBIN-2-LIKE"/>
    <property type="match status" value="1"/>
</dbReference>
<evidence type="ECO:0000313" key="16">
    <source>
        <dbReference type="EMBL" id="KAF8398951.1"/>
    </source>
</evidence>
<dbReference type="OrthoDB" id="1097929at2759"/>
<keyword evidence="2" id="KW-0813">Transport</keyword>
<sequence>MSREAPSLISLFAFLLTLSSLSTPLLSSTDSYVFAGCSQLKYAPGSPYESKLNSLLTSLVNSATYSSFNNFTVFGSTPQDVVYGLYQCRGDLSMPDCSSCVSRSVSQLGVLCSDSCGGALQLEGCFVKYDNISFVGAEDKTVVVKKCGAPVGFDSDAMGRRDAVLEELASGSGPYRVSGAGEVQGAAQCVGDLSGSECQDCVSEAIGHLRTDCGTAVSGDLFLAKCYARYSAAGAGYHYKDGGNNNPLFNGIFNHIYYIAQISSMIIAKLTEKNYLAWKDQILLMNENVDLFNHIDEKVKEPKQLITSYGTEATNPAYVQWRRDDKLLRSLIFGTLIEKACPIEPEEPYDRATHSSTKSDAEPFAAPAPVLPEHAPTIQPAHQVADGSTNSDVEPLAAPAPILLSRAPTDQAAHTLFSLVPTDQVAHDSTDYGVESIATSSDTTLPPTASAIDQVQTNPNHLLGRPPTSRLEQYPAPNSSVVPLSGSLNGRNLIIDIGPLMTLPSSPSSSPSISQDLDHRMTPSTANLKLVLCFMGICDSHRGAEFLRAELKE</sequence>
<evidence type="ECO:0000256" key="8">
    <source>
        <dbReference type="ARBA" id="ARBA00022949"/>
    </source>
</evidence>
<dbReference type="PANTHER" id="PTHR32080:SF3">
    <property type="entry name" value="PLASMODESMATA-LOCATED PROTEIN 7"/>
    <property type="match status" value="1"/>
</dbReference>
<evidence type="ECO:0000256" key="14">
    <source>
        <dbReference type="SAM" id="SignalP"/>
    </source>
</evidence>
<gene>
    <name evidence="16" type="ORF">HHK36_014816</name>
</gene>
<keyword evidence="4" id="KW-0945">Host-virus interaction</keyword>
<dbReference type="GO" id="GO:0009506">
    <property type="term" value="C:plasmodesma"/>
    <property type="evidence" value="ECO:0007669"/>
    <property type="project" value="UniProtKB-SubCell"/>
</dbReference>
<evidence type="ECO:0000256" key="2">
    <source>
        <dbReference type="ARBA" id="ARBA00022448"/>
    </source>
</evidence>
<comment type="similarity">
    <text evidence="13">Belongs to the cysteine-rich repeat secretory protein family. Plasmodesmata-located proteins (PDLD) subfamily.</text>
</comment>
<dbReference type="EMBL" id="JABCRI010000010">
    <property type="protein sequence ID" value="KAF8398951.1"/>
    <property type="molecule type" value="Genomic_DNA"/>
</dbReference>
<dbReference type="FunFam" id="3.30.430.20:FF:000001">
    <property type="entry name" value="cysteine-rich repeat secretory protein 3"/>
    <property type="match status" value="1"/>
</dbReference>
<name>A0A834Z537_TETSI</name>
<dbReference type="Proteomes" id="UP000655225">
    <property type="component" value="Unassembled WGS sequence"/>
</dbReference>
<keyword evidence="6 14" id="KW-0732">Signal</keyword>
<evidence type="ECO:0000259" key="15">
    <source>
        <dbReference type="PROSITE" id="PS51473"/>
    </source>
</evidence>
<evidence type="ECO:0000256" key="1">
    <source>
        <dbReference type="ARBA" id="ARBA00004251"/>
    </source>
</evidence>
<feature type="signal peptide" evidence="14">
    <location>
        <begin position="1"/>
        <end position="27"/>
    </location>
</feature>
<dbReference type="AlphaFoldDB" id="A0A834Z537"/>
<keyword evidence="10" id="KW-0472">Membrane</keyword>
<feature type="domain" description="Gnk2-homologous" evidence="15">
    <location>
        <begin position="30"/>
        <end position="134"/>
    </location>
</feature>
<dbReference type="InterPro" id="IPR038408">
    <property type="entry name" value="GNK2_sf"/>
</dbReference>
<dbReference type="InterPro" id="IPR002902">
    <property type="entry name" value="GNK2"/>
</dbReference>
<dbReference type="CDD" id="cd23509">
    <property type="entry name" value="Gnk2-like"/>
    <property type="match status" value="2"/>
</dbReference>
<dbReference type="GO" id="GO:0005886">
    <property type="term" value="C:plasma membrane"/>
    <property type="evidence" value="ECO:0007669"/>
    <property type="project" value="UniProtKB-SubCell"/>
</dbReference>
<evidence type="ECO:0000256" key="10">
    <source>
        <dbReference type="ARBA" id="ARBA00023136"/>
    </source>
</evidence>
<organism evidence="16 17">
    <name type="scientific">Tetracentron sinense</name>
    <name type="common">Spur-leaf</name>
    <dbReference type="NCBI Taxonomy" id="13715"/>
    <lineage>
        <taxon>Eukaryota</taxon>
        <taxon>Viridiplantae</taxon>
        <taxon>Streptophyta</taxon>
        <taxon>Embryophyta</taxon>
        <taxon>Tracheophyta</taxon>
        <taxon>Spermatophyta</taxon>
        <taxon>Magnoliopsida</taxon>
        <taxon>Trochodendrales</taxon>
        <taxon>Trochodendraceae</taxon>
        <taxon>Tetracentron</taxon>
    </lineage>
</organism>